<evidence type="ECO:0000313" key="5">
    <source>
        <dbReference type="Proteomes" id="UP000771797"/>
    </source>
</evidence>
<feature type="domain" description="Trimeric autotransporter adhesin YadA-like stalk" evidence="3">
    <location>
        <begin position="667"/>
        <end position="699"/>
    </location>
</feature>
<feature type="domain" description="Trimeric autotransporter adhesin YadA-like head" evidence="2">
    <location>
        <begin position="843"/>
        <end position="869"/>
    </location>
</feature>
<feature type="domain" description="Trimeric autotransporter adhesin YadA-like head" evidence="2">
    <location>
        <begin position="948"/>
        <end position="974"/>
    </location>
</feature>
<keyword evidence="5" id="KW-1185">Reference proteome</keyword>
<feature type="domain" description="Trimeric autotransporter adhesin YadA-like stalk" evidence="3">
    <location>
        <begin position="759"/>
        <end position="791"/>
    </location>
</feature>
<feature type="domain" description="Trimeric autotransporter adhesin YadA-like head" evidence="2">
    <location>
        <begin position="1003"/>
        <end position="1026"/>
    </location>
</feature>
<feature type="domain" description="Trimeric autotransporter adhesin YadA-like head" evidence="2">
    <location>
        <begin position="1056"/>
        <end position="1082"/>
    </location>
</feature>
<feature type="domain" description="Trimeric autotransporter adhesin YadA-like stalk" evidence="3">
    <location>
        <begin position="1122"/>
        <end position="1164"/>
    </location>
</feature>
<dbReference type="InterPro" id="IPR008635">
    <property type="entry name" value="Coiled_stalk_dom"/>
</dbReference>
<accession>A0ABQ6Y3I5</accession>
<dbReference type="Pfam" id="PF05658">
    <property type="entry name" value="YadA_head"/>
    <property type="match status" value="12"/>
</dbReference>
<evidence type="ECO:0000259" key="2">
    <source>
        <dbReference type="Pfam" id="PF05658"/>
    </source>
</evidence>
<feature type="domain" description="Trimeric autotransporter adhesin YadA-like head" evidence="2">
    <location>
        <begin position="326"/>
        <end position="352"/>
    </location>
</feature>
<feature type="compositionally biased region" description="Polar residues" evidence="1">
    <location>
        <begin position="950"/>
        <end position="964"/>
    </location>
</feature>
<protein>
    <submittedName>
        <fullName evidence="4">Autotransporter adhesin</fullName>
    </submittedName>
</protein>
<evidence type="ECO:0000259" key="3">
    <source>
        <dbReference type="Pfam" id="PF05662"/>
    </source>
</evidence>
<evidence type="ECO:0000313" key="4">
    <source>
        <dbReference type="EMBL" id="KAF0803372.1"/>
    </source>
</evidence>
<gene>
    <name evidence="4" type="ORF">A6D6_03748</name>
</gene>
<dbReference type="SUPFAM" id="SSF101967">
    <property type="entry name" value="Adhesin YadA, collagen-binding domain"/>
    <property type="match status" value="6"/>
</dbReference>
<comment type="caution">
    <text evidence="4">The sequence shown here is derived from an EMBL/GenBank/DDBJ whole genome shotgun (WGS) entry which is preliminary data.</text>
</comment>
<dbReference type="Proteomes" id="UP000771797">
    <property type="component" value="Unassembled WGS sequence"/>
</dbReference>
<dbReference type="CDD" id="cd12820">
    <property type="entry name" value="LbR_YadA-like"/>
    <property type="match status" value="2"/>
</dbReference>
<evidence type="ECO:0000256" key="1">
    <source>
        <dbReference type="SAM" id="MobiDB-lite"/>
    </source>
</evidence>
<organism evidence="4 5">
    <name type="scientific">Alcanivorax xiamenensis</name>
    <dbReference type="NCBI Taxonomy" id="1177156"/>
    <lineage>
        <taxon>Bacteria</taxon>
        <taxon>Pseudomonadati</taxon>
        <taxon>Pseudomonadota</taxon>
        <taxon>Gammaproteobacteria</taxon>
        <taxon>Oceanospirillales</taxon>
        <taxon>Alcanivoracaceae</taxon>
        <taxon>Alcanivorax</taxon>
    </lineage>
</organism>
<dbReference type="Pfam" id="PF05662">
    <property type="entry name" value="YadA_stalk"/>
    <property type="match status" value="6"/>
</dbReference>
<feature type="domain" description="Trimeric autotransporter adhesin YadA-like head" evidence="2">
    <location>
        <begin position="380"/>
        <end position="404"/>
    </location>
</feature>
<dbReference type="EMBL" id="AQPF01000052">
    <property type="protein sequence ID" value="KAF0803372.1"/>
    <property type="molecule type" value="Genomic_DNA"/>
</dbReference>
<feature type="domain" description="Trimeric autotransporter adhesin YadA-like head" evidence="2">
    <location>
        <begin position="582"/>
        <end position="605"/>
    </location>
</feature>
<feature type="domain" description="Trimeric autotransporter adhesin YadA-like stalk" evidence="3">
    <location>
        <begin position="151"/>
        <end position="181"/>
    </location>
</feature>
<feature type="domain" description="Trimeric autotransporter adhesin YadA-like head" evidence="2">
    <location>
        <begin position="428"/>
        <end position="451"/>
    </location>
</feature>
<dbReference type="Gene3D" id="6.20.50.100">
    <property type="match status" value="2"/>
</dbReference>
<dbReference type="InterPro" id="IPR011049">
    <property type="entry name" value="Serralysin-like_metalloprot_C"/>
</dbReference>
<feature type="domain" description="Trimeric autotransporter adhesin YadA-like stalk" evidence="3">
    <location>
        <begin position="277"/>
        <end position="314"/>
    </location>
</feature>
<dbReference type="Gene3D" id="2.150.10.10">
    <property type="entry name" value="Serralysin-like metalloprotease, C-terminal"/>
    <property type="match status" value="6"/>
</dbReference>
<dbReference type="InterPro" id="IPR008640">
    <property type="entry name" value="Adhesin_Head_dom"/>
</dbReference>
<feature type="domain" description="Trimeric autotransporter adhesin YadA-like head" evidence="2">
    <location>
        <begin position="610"/>
        <end position="631"/>
    </location>
</feature>
<reference evidence="4 5" key="1">
    <citation type="submission" date="2012-09" db="EMBL/GenBank/DDBJ databases">
        <title>Genome Sequence of alkane-degrading Bacterium Alcanivorax sp. 6-D-6.</title>
        <authorList>
            <person name="Lai Q."/>
            <person name="Shao Z."/>
        </authorList>
    </citation>
    <scope>NUCLEOTIDE SEQUENCE [LARGE SCALE GENOMIC DNA]</scope>
    <source>
        <strain evidence="4 5">6-D-6</strain>
    </source>
</reference>
<feature type="domain" description="Trimeric autotransporter adhesin YadA-like head" evidence="2">
    <location>
        <begin position="1028"/>
        <end position="1054"/>
    </location>
</feature>
<proteinExistence type="predicted"/>
<feature type="domain" description="Trimeric autotransporter adhesin YadA-like head" evidence="2">
    <location>
        <begin position="801"/>
        <end position="825"/>
    </location>
</feature>
<dbReference type="Gene3D" id="2.20.70.140">
    <property type="match status" value="2"/>
</dbReference>
<name>A0ABQ6Y3I5_9GAMM</name>
<sequence length="1341" mass="130092">MVASENARGRAKARGERLNMVSAAPASFPKKKFTPVALAVGLATAGGALMFPAQRVIADTEVEAGNNISVSSRAGDQGQVVYSISTQGDVTFDGVTSTVIESDDVTSRLLTVSENAILQALQVKDDADVGGALIVSGPATLRNGLDMDGNQVVGVADGTALNHAVNLGQLEAVEAAAEAAGRGWGISAGGNPGANVAPGDAVDFSGDGNIEVSRTGTDLAFSLGDDIAVDSLNAAGTVVDGGGVQIGSDVRLDSSGLTLSGGPSVTVSGIDGGGLTLSNIANGAIAAGSQEAVTGAQLHELRESLYTAGEGVKYFHANSVADDAVAGGDESIAIGPLAISEGAHSIAAGDGAGTTETAEGAIAMGQGAMAGSEQGAVEDGEGSIAIGRDSLAGGNHTLAIGDGASVESEYTEGSMALGAGARIAGHSDYATAIGFEAEATANNATALGGNAKANGGGSIAIGQAEATGENAFAAGTGAYAGSLSGIALGLGAGVGTNGTAAGDKTSHIAIGTQSGRNVDGNQTIAIGYEAGSDVTGDQNVAIGSHAGAQIQGDYNVAIGHEANREAGVVERATAIGGQTEAGRNAVALGYGASAADNGMALGSNSSADHSSMALGRNAVAEGGSVALGGGSAALSSDATGQGYLTGSDFTGGTVVSVGNTDSGQQRRIVNVADGSQGYDAVNVNQLRAAQQGVANLVGGDVTLDADGSYSGYVVELQDSGGNSHQYGTVAEAINAVSSGAINVLPGNAVTYNPNNTITVSEGVVEGDAVNLGQMNAAIAENGVKYFSVNSNDPANRDNSMASGSDALAIGPGSTAAGRSSLATGHLANTVGDQSVALGYEVEALGDDATVVGSGSDAYGDGSVAIGLRAKSQGNNSIVMGTDAQADPKSTDATVDDAIVIGTRAEATADNGIAMGESALASEMRAVAQGYDAHATANDAQASGTRARASGVSSQASGTDARASGSNAIATGTEAHGLAANSVAIGSNAVAGFAPLPGEEGRNVNAVAIGNSAQAVEQDALAVGRGALAEAQDAAAFGRQAQATAESALAAGTGARATGEGASAFGRNAQAMHTGSVALGSDAITAAAVGTSSATVDKQTYDFAGTAPIATVSVGDVGQERTVTNVAAGRISATSTDAINGSQLHGTNQAVNALADNVDTAGQSVAGALGGNASYDPNTHQVTTSNVGGTGEDSVDDAIRYAAQGWNISANGQTGENVAPGGAVDFSNSDGNIEIARAGTDLTFNLSPDIEIDNSITVGDTTINNDGLTIDGGPSVTSGGIDAGDLVITNVAPGEVGAASTDAINGGQLFGVADSVSSVVGGNAVVNPDGSITTSDIGNTGE</sequence>
<feature type="region of interest" description="Disordered" evidence="1">
    <location>
        <begin position="937"/>
        <end position="964"/>
    </location>
</feature>
<feature type="domain" description="Trimeric autotransporter adhesin YadA-like head" evidence="2">
    <location>
        <begin position="895"/>
        <end position="915"/>
    </location>
</feature>
<feature type="domain" description="Trimeric autotransporter adhesin YadA-like stalk" evidence="3">
    <location>
        <begin position="1287"/>
        <end position="1326"/>
    </location>
</feature>
<dbReference type="Gene3D" id="6.10.250.2040">
    <property type="match status" value="1"/>
</dbReference>
<dbReference type="Gene3D" id="1.20.5.170">
    <property type="match status" value="1"/>
</dbReference>